<dbReference type="Proteomes" id="UP000759131">
    <property type="component" value="Unassembled WGS sequence"/>
</dbReference>
<dbReference type="EMBL" id="OC854752">
    <property type="protein sequence ID" value="CAD7620246.1"/>
    <property type="molecule type" value="Genomic_DNA"/>
</dbReference>
<proteinExistence type="predicted"/>
<dbReference type="EMBL" id="CAJPIZ010000177">
    <property type="protein sequence ID" value="CAG2100676.1"/>
    <property type="molecule type" value="Genomic_DNA"/>
</dbReference>
<keyword evidence="2" id="KW-1185">Reference proteome</keyword>
<sequence>MIKNWAHILAHYLPTHGFRTTKPQILKRKHLINNTSI</sequence>
<accession>A0A7R9KEI9</accession>
<gene>
    <name evidence="1" type="ORF">OSB1V03_LOCUS740</name>
</gene>
<protein>
    <submittedName>
        <fullName evidence="1">Uncharacterized protein</fullName>
    </submittedName>
</protein>
<evidence type="ECO:0000313" key="1">
    <source>
        <dbReference type="EMBL" id="CAD7620246.1"/>
    </source>
</evidence>
<reference evidence="1" key="1">
    <citation type="submission" date="2020-11" db="EMBL/GenBank/DDBJ databases">
        <authorList>
            <person name="Tran Van P."/>
        </authorList>
    </citation>
    <scope>NUCLEOTIDE SEQUENCE</scope>
</reference>
<name>A0A7R9KEI9_9ACAR</name>
<organism evidence="1">
    <name type="scientific">Medioppia subpectinata</name>
    <dbReference type="NCBI Taxonomy" id="1979941"/>
    <lineage>
        <taxon>Eukaryota</taxon>
        <taxon>Metazoa</taxon>
        <taxon>Ecdysozoa</taxon>
        <taxon>Arthropoda</taxon>
        <taxon>Chelicerata</taxon>
        <taxon>Arachnida</taxon>
        <taxon>Acari</taxon>
        <taxon>Acariformes</taxon>
        <taxon>Sarcoptiformes</taxon>
        <taxon>Oribatida</taxon>
        <taxon>Brachypylina</taxon>
        <taxon>Oppioidea</taxon>
        <taxon>Oppiidae</taxon>
        <taxon>Medioppia</taxon>
    </lineage>
</organism>
<evidence type="ECO:0000313" key="2">
    <source>
        <dbReference type="Proteomes" id="UP000759131"/>
    </source>
</evidence>
<dbReference type="AlphaFoldDB" id="A0A7R9KEI9"/>